<dbReference type="InterPro" id="IPR018321">
    <property type="entry name" value="Glucosamine6P_isomerase_CS"/>
</dbReference>
<dbReference type="GO" id="GO:0005975">
    <property type="term" value="P:carbohydrate metabolic process"/>
    <property type="evidence" value="ECO:0007669"/>
    <property type="project" value="InterPro"/>
</dbReference>
<dbReference type="GO" id="GO:0019262">
    <property type="term" value="P:N-acetylneuraminate catabolic process"/>
    <property type="evidence" value="ECO:0007669"/>
    <property type="project" value="TreeGrafter"/>
</dbReference>
<dbReference type="InterPro" id="IPR006148">
    <property type="entry name" value="Glc/Gal-6P_isomerase"/>
</dbReference>
<comment type="caution">
    <text evidence="8">The sequence shown here is derived from an EMBL/GenBank/DDBJ whole genome shotgun (WGS) entry which is preliminary data.</text>
</comment>
<evidence type="ECO:0000256" key="3">
    <source>
        <dbReference type="ARBA" id="ARBA00011643"/>
    </source>
</evidence>
<dbReference type="GO" id="GO:0006046">
    <property type="term" value="P:N-acetylglucosamine catabolic process"/>
    <property type="evidence" value="ECO:0007669"/>
    <property type="project" value="TreeGrafter"/>
</dbReference>
<dbReference type="GO" id="GO:0005737">
    <property type="term" value="C:cytoplasm"/>
    <property type="evidence" value="ECO:0007669"/>
    <property type="project" value="UniProtKB-SubCell"/>
</dbReference>
<dbReference type="AlphaFoldDB" id="A0AA35TT63"/>
<feature type="domain" description="Glucosamine/galactosamine-6-phosphate isomerase" evidence="7">
    <location>
        <begin position="11"/>
        <end position="227"/>
    </location>
</feature>
<comment type="catalytic activity">
    <reaction evidence="1 6">
        <text>alpha-D-glucosamine 6-phosphate + H2O = beta-D-fructose 6-phosphate + NH4(+)</text>
        <dbReference type="Rhea" id="RHEA:12172"/>
        <dbReference type="ChEBI" id="CHEBI:15377"/>
        <dbReference type="ChEBI" id="CHEBI:28938"/>
        <dbReference type="ChEBI" id="CHEBI:57634"/>
        <dbReference type="ChEBI" id="CHEBI:75989"/>
        <dbReference type="EC" id="3.5.99.6"/>
    </reaction>
</comment>
<dbReference type="NCBIfam" id="TIGR00502">
    <property type="entry name" value="nagB"/>
    <property type="match status" value="1"/>
</dbReference>
<evidence type="ECO:0000256" key="5">
    <source>
        <dbReference type="ARBA" id="ARBA00023277"/>
    </source>
</evidence>
<dbReference type="EC" id="3.5.99.6" evidence="6"/>
<dbReference type="Pfam" id="PF01182">
    <property type="entry name" value="Glucosamine_iso"/>
    <property type="match status" value="1"/>
</dbReference>
<sequence>MEVIIQPTYAQLVAVSAGIIRDALLKKPNLVLGLATGSTPIGLYEALTRMHKTEGLDFSSVTTFNLDEYVGIPPNHPHSYHTFMATYFFNAVNIPTENRHIPQSTAVAHEEFCEQYEAAIVNAGGIDIQVLGIGIDGHIGFNEPSSSLGSRTRIKTLAQSTLKANASHFGGTVNAVPKMAITMGVGTIMEAKQCLLLANGESKAEAIAHAVEGPITAEVPASVLQMHPRTVVIIDEAAAAQLKRVDYYKQVYANKQKLLSQGH</sequence>
<dbReference type="PANTHER" id="PTHR11280">
    <property type="entry name" value="GLUCOSAMINE-6-PHOSPHATE ISOMERASE"/>
    <property type="match status" value="1"/>
</dbReference>
<keyword evidence="9" id="KW-1185">Reference proteome</keyword>
<evidence type="ECO:0000313" key="9">
    <source>
        <dbReference type="Proteomes" id="UP001174909"/>
    </source>
</evidence>
<dbReference type="GO" id="GO:0004342">
    <property type="term" value="F:glucosamine-6-phosphate deaminase activity"/>
    <property type="evidence" value="ECO:0007669"/>
    <property type="project" value="UniProtKB-UniRule"/>
</dbReference>
<dbReference type="PROSITE" id="PS01161">
    <property type="entry name" value="GLC_GALNAC_ISOMERASE"/>
    <property type="match status" value="1"/>
</dbReference>
<dbReference type="GO" id="GO:0006043">
    <property type="term" value="P:glucosamine catabolic process"/>
    <property type="evidence" value="ECO:0007669"/>
    <property type="project" value="TreeGrafter"/>
</dbReference>
<reference evidence="8" key="1">
    <citation type="submission" date="2023-03" db="EMBL/GenBank/DDBJ databases">
        <authorList>
            <person name="Steffen K."/>
            <person name="Cardenas P."/>
        </authorList>
    </citation>
    <scope>NUCLEOTIDE SEQUENCE</scope>
</reference>
<dbReference type="InterPro" id="IPR004547">
    <property type="entry name" value="Glucosamine6P_isomerase"/>
</dbReference>
<keyword evidence="4 6" id="KW-0378">Hydrolase</keyword>
<dbReference type="HAMAP" id="MF_01241">
    <property type="entry name" value="GlcN6P_deamin"/>
    <property type="match status" value="1"/>
</dbReference>
<accession>A0AA35TT63</accession>
<dbReference type="SUPFAM" id="SSF100950">
    <property type="entry name" value="NagB/RpiA/CoA transferase-like"/>
    <property type="match status" value="1"/>
</dbReference>
<evidence type="ECO:0000256" key="6">
    <source>
        <dbReference type="RuleBase" id="RU361197"/>
    </source>
</evidence>
<protein>
    <recommendedName>
        <fullName evidence="6">Glucosamine-6-phosphate isomerase</fullName>
        <ecNumber evidence="6">3.5.99.6</ecNumber>
    </recommendedName>
    <alternativeName>
        <fullName evidence="6">Glucosamine-6-phosphate isomerase</fullName>
    </alternativeName>
</protein>
<gene>
    <name evidence="8" type="ORF">GBAR_LOCUS29515</name>
</gene>
<dbReference type="Proteomes" id="UP001174909">
    <property type="component" value="Unassembled WGS sequence"/>
</dbReference>
<evidence type="ECO:0000313" key="8">
    <source>
        <dbReference type="EMBL" id="CAI8054005.1"/>
    </source>
</evidence>
<organism evidence="8 9">
    <name type="scientific">Geodia barretti</name>
    <name type="common">Barrett's horny sponge</name>
    <dbReference type="NCBI Taxonomy" id="519541"/>
    <lineage>
        <taxon>Eukaryota</taxon>
        <taxon>Metazoa</taxon>
        <taxon>Porifera</taxon>
        <taxon>Demospongiae</taxon>
        <taxon>Heteroscleromorpha</taxon>
        <taxon>Tetractinellida</taxon>
        <taxon>Astrophorina</taxon>
        <taxon>Geodiidae</taxon>
        <taxon>Geodia</taxon>
    </lineage>
</organism>
<dbReference type="InterPro" id="IPR037171">
    <property type="entry name" value="NagB/RpiA_transferase-like"/>
</dbReference>
<evidence type="ECO:0000256" key="4">
    <source>
        <dbReference type="ARBA" id="ARBA00022801"/>
    </source>
</evidence>
<dbReference type="EMBL" id="CASHTH010004135">
    <property type="protein sequence ID" value="CAI8054005.1"/>
    <property type="molecule type" value="Genomic_DNA"/>
</dbReference>
<evidence type="ECO:0000256" key="1">
    <source>
        <dbReference type="ARBA" id="ARBA00000644"/>
    </source>
</evidence>
<comment type="similarity">
    <text evidence="2 6">Belongs to the glucosamine/galactosamine-6-phosphate isomerase family.</text>
</comment>
<dbReference type="FunFam" id="3.40.50.1360:FF:000003">
    <property type="entry name" value="Glucosamine-6-phosphate deaminase"/>
    <property type="match status" value="1"/>
</dbReference>
<proteinExistence type="inferred from homology"/>
<dbReference type="GO" id="GO:0042802">
    <property type="term" value="F:identical protein binding"/>
    <property type="evidence" value="ECO:0007669"/>
    <property type="project" value="TreeGrafter"/>
</dbReference>
<dbReference type="NCBIfam" id="NF001684">
    <property type="entry name" value="PRK00443.1-4"/>
    <property type="match status" value="1"/>
</dbReference>
<keyword evidence="5 6" id="KW-0119">Carbohydrate metabolism</keyword>
<comment type="subcellular location">
    <subcellularLocation>
        <location evidence="6">Cytoplasm</location>
    </subcellularLocation>
</comment>
<dbReference type="CDD" id="cd01399">
    <property type="entry name" value="GlcN6P_deaminase"/>
    <property type="match status" value="1"/>
</dbReference>
<comment type="subunit">
    <text evidence="3 6">Homohexamer.</text>
</comment>
<dbReference type="Gene3D" id="3.40.50.1360">
    <property type="match status" value="1"/>
</dbReference>
<evidence type="ECO:0000256" key="2">
    <source>
        <dbReference type="ARBA" id="ARBA00005526"/>
    </source>
</evidence>
<keyword evidence="6" id="KW-0963">Cytoplasm</keyword>
<name>A0AA35TT63_GEOBA</name>
<dbReference type="PANTHER" id="PTHR11280:SF5">
    <property type="entry name" value="GLUCOSAMINE-6-PHOSPHATE ISOMERASE"/>
    <property type="match status" value="1"/>
</dbReference>
<evidence type="ECO:0000259" key="7">
    <source>
        <dbReference type="Pfam" id="PF01182"/>
    </source>
</evidence>